<keyword evidence="7" id="KW-0479">Metal-binding</keyword>
<dbReference type="Gene3D" id="1.10.520.10">
    <property type="match status" value="1"/>
</dbReference>
<keyword evidence="14" id="KW-1185">Reference proteome</keyword>
<comment type="cofactor">
    <cofactor evidence="3">
        <name>heme b</name>
        <dbReference type="ChEBI" id="CHEBI:60344"/>
    </cofactor>
</comment>
<evidence type="ECO:0000313" key="13">
    <source>
        <dbReference type="EMBL" id="KAF3591562.1"/>
    </source>
</evidence>
<keyword evidence="8" id="KW-0560">Oxidoreductase</keyword>
<dbReference type="Proteomes" id="UP000266723">
    <property type="component" value="Unassembled WGS sequence"/>
</dbReference>
<gene>
    <name evidence="13" type="ORF">DY000_02027678</name>
</gene>
<evidence type="ECO:0000256" key="10">
    <source>
        <dbReference type="RuleBase" id="RU004241"/>
    </source>
</evidence>
<evidence type="ECO:0000256" key="1">
    <source>
        <dbReference type="ARBA" id="ARBA00000189"/>
    </source>
</evidence>
<keyword evidence="6" id="KW-0349">Heme</keyword>
<dbReference type="EC" id="1.11.1.7" evidence="4"/>
<feature type="signal peptide" evidence="11">
    <location>
        <begin position="1"/>
        <end position="19"/>
    </location>
</feature>
<comment type="cofactor">
    <cofactor evidence="2">
        <name>Ca(2+)</name>
        <dbReference type="ChEBI" id="CHEBI:29108"/>
    </cofactor>
</comment>
<protein>
    <recommendedName>
        <fullName evidence="4">peroxidase</fullName>
        <ecNumber evidence="4">1.11.1.7</ecNumber>
    </recommendedName>
</protein>
<evidence type="ECO:0000313" key="14">
    <source>
        <dbReference type="Proteomes" id="UP000266723"/>
    </source>
</evidence>
<dbReference type="PROSITE" id="PS50873">
    <property type="entry name" value="PEROXIDASE_4"/>
    <property type="match status" value="1"/>
</dbReference>
<comment type="similarity">
    <text evidence="10">Belongs to the peroxidase family.</text>
</comment>
<accession>A0ABQ7E453</accession>
<dbReference type="EMBL" id="QGKV02000299">
    <property type="protein sequence ID" value="KAF3591562.1"/>
    <property type="molecule type" value="Genomic_DNA"/>
</dbReference>
<evidence type="ECO:0000256" key="8">
    <source>
        <dbReference type="ARBA" id="ARBA00023002"/>
    </source>
</evidence>
<dbReference type="InterPro" id="IPR010255">
    <property type="entry name" value="Haem_peroxidase_sf"/>
</dbReference>
<comment type="catalytic activity">
    <reaction evidence="1">
        <text>2 a phenolic donor + H2O2 = 2 a phenolic radical donor + 2 H2O</text>
        <dbReference type="Rhea" id="RHEA:56136"/>
        <dbReference type="ChEBI" id="CHEBI:15377"/>
        <dbReference type="ChEBI" id="CHEBI:16240"/>
        <dbReference type="ChEBI" id="CHEBI:139520"/>
        <dbReference type="ChEBI" id="CHEBI:139521"/>
        <dbReference type="EC" id="1.11.1.7"/>
    </reaction>
</comment>
<keyword evidence="11" id="KW-0732">Signal</keyword>
<organism evidence="13 14">
    <name type="scientific">Brassica cretica</name>
    <name type="common">Mustard</name>
    <dbReference type="NCBI Taxonomy" id="69181"/>
    <lineage>
        <taxon>Eukaryota</taxon>
        <taxon>Viridiplantae</taxon>
        <taxon>Streptophyta</taxon>
        <taxon>Embryophyta</taxon>
        <taxon>Tracheophyta</taxon>
        <taxon>Spermatophyta</taxon>
        <taxon>Magnoliopsida</taxon>
        <taxon>eudicotyledons</taxon>
        <taxon>Gunneridae</taxon>
        <taxon>Pentapetalae</taxon>
        <taxon>rosids</taxon>
        <taxon>malvids</taxon>
        <taxon>Brassicales</taxon>
        <taxon>Brassicaceae</taxon>
        <taxon>Brassiceae</taxon>
        <taxon>Brassica</taxon>
    </lineage>
</organism>
<evidence type="ECO:0000259" key="12">
    <source>
        <dbReference type="PROSITE" id="PS50873"/>
    </source>
</evidence>
<feature type="domain" description="Plant heme peroxidase family profile" evidence="12">
    <location>
        <begin position="13"/>
        <end position="67"/>
    </location>
</feature>
<feature type="chain" id="PRO_5045828159" description="peroxidase" evidence="11">
    <location>
        <begin position="20"/>
        <end position="67"/>
    </location>
</feature>
<evidence type="ECO:0000256" key="4">
    <source>
        <dbReference type="ARBA" id="ARBA00012313"/>
    </source>
</evidence>
<keyword evidence="9" id="KW-0408">Iron</keyword>
<keyword evidence="5" id="KW-0575">Peroxidase</keyword>
<evidence type="ECO:0000256" key="7">
    <source>
        <dbReference type="ARBA" id="ARBA00022723"/>
    </source>
</evidence>
<dbReference type="SUPFAM" id="SSF48113">
    <property type="entry name" value="Heme-dependent peroxidases"/>
    <property type="match status" value="1"/>
</dbReference>
<comment type="caution">
    <text evidence="13">The sequence shown here is derived from an EMBL/GenBank/DDBJ whole genome shotgun (WGS) entry which is preliminary data.</text>
</comment>
<dbReference type="PANTHER" id="PTHR31235">
    <property type="entry name" value="PEROXIDASE 25-RELATED"/>
    <property type="match status" value="1"/>
</dbReference>
<dbReference type="InterPro" id="IPR000823">
    <property type="entry name" value="Peroxidase_pln"/>
</dbReference>
<reference evidence="13 14" key="1">
    <citation type="journal article" date="2020" name="BMC Genomics">
        <title>Intraspecific diversification of the crop wild relative Brassica cretica Lam. using demographic model selection.</title>
        <authorList>
            <person name="Kioukis A."/>
            <person name="Michalopoulou V.A."/>
            <person name="Briers L."/>
            <person name="Pirintsos S."/>
            <person name="Studholme D.J."/>
            <person name="Pavlidis P."/>
            <person name="Sarris P.F."/>
        </authorList>
    </citation>
    <scope>NUCLEOTIDE SEQUENCE [LARGE SCALE GENOMIC DNA]</scope>
    <source>
        <strain evidence="14">cv. PFS-1207/04</strain>
    </source>
</reference>
<proteinExistence type="inferred from homology"/>
<dbReference type="Pfam" id="PF00141">
    <property type="entry name" value="peroxidase"/>
    <property type="match status" value="1"/>
</dbReference>
<evidence type="ECO:0000256" key="11">
    <source>
        <dbReference type="SAM" id="SignalP"/>
    </source>
</evidence>
<evidence type="ECO:0000256" key="6">
    <source>
        <dbReference type="ARBA" id="ARBA00022617"/>
    </source>
</evidence>
<evidence type="ECO:0000256" key="9">
    <source>
        <dbReference type="ARBA" id="ARBA00023004"/>
    </source>
</evidence>
<dbReference type="InterPro" id="IPR002016">
    <property type="entry name" value="Haem_peroxidase"/>
</dbReference>
<evidence type="ECO:0000256" key="2">
    <source>
        <dbReference type="ARBA" id="ARBA00001913"/>
    </source>
</evidence>
<name>A0ABQ7E453_BRACR</name>
<sequence>MKFFTSKMASLAFFVGCDASVLLDAYESQSSEIEASPNLSLRGLDIIAIIKSKLEDICPGAVSCANL</sequence>
<evidence type="ECO:0000256" key="3">
    <source>
        <dbReference type="ARBA" id="ARBA00001970"/>
    </source>
</evidence>
<evidence type="ECO:0000256" key="5">
    <source>
        <dbReference type="ARBA" id="ARBA00022559"/>
    </source>
</evidence>